<evidence type="ECO:0000313" key="2">
    <source>
        <dbReference type="Proteomes" id="UP001519460"/>
    </source>
</evidence>
<accession>A0ABD0L422</accession>
<evidence type="ECO:0000313" key="1">
    <source>
        <dbReference type="EMBL" id="KAK7494210.1"/>
    </source>
</evidence>
<protein>
    <submittedName>
        <fullName evidence="1">Uncharacterized protein</fullName>
    </submittedName>
</protein>
<keyword evidence="2" id="KW-1185">Reference proteome</keyword>
<reference evidence="1 2" key="1">
    <citation type="journal article" date="2023" name="Sci. Data">
        <title>Genome assembly of the Korean intertidal mud-creeper Batillaria attramentaria.</title>
        <authorList>
            <person name="Patra A.K."/>
            <person name="Ho P.T."/>
            <person name="Jun S."/>
            <person name="Lee S.J."/>
            <person name="Kim Y."/>
            <person name="Won Y.J."/>
        </authorList>
    </citation>
    <scope>NUCLEOTIDE SEQUENCE [LARGE SCALE GENOMIC DNA]</scope>
    <source>
        <strain evidence="1">Wonlab-2016</strain>
    </source>
</reference>
<proteinExistence type="predicted"/>
<comment type="caution">
    <text evidence="1">The sequence shown here is derived from an EMBL/GenBank/DDBJ whole genome shotgun (WGS) entry which is preliminary data.</text>
</comment>
<sequence>MRADIPLMAKPCCTQENGQTTSSSVASKITAVAVLKTDVSAITTPSAVRRNEPQTPRCPAAVFLPLEFAIYVINLLRSLSGRIADG</sequence>
<dbReference type="AlphaFoldDB" id="A0ABD0L422"/>
<organism evidence="1 2">
    <name type="scientific">Batillaria attramentaria</name>
    <dbReference type="NCBI Taxonomy" id="370345"/>
    <lineage>
        <taxon>Eukaryota</taxon>
        <taxon>Metazoa</taxon>
        <taxon>Spiralia</taxon>
        <taxon>Lophotrochozoa</taxon>
        <taxon>Mollusca</taxon>
        <taxon>Gastropoda</taxon>
        <taxon>Caenogastropoda</taxon>
        <taxon>Sorbeoconcha</taxon>
        <taxon>Cerithioidea</taxon>
        <taxon>Batillariidae</taxon>
        <taxon>Batillaria</taxon>
    </lineage>
</organism>
<dbReference type="EMBL" id="JACVVK020000085">
    <property type="protein sequence ID" value="KAK7494210.1"/>
    <property type="molecule type" value="Genomic_DNA"/>
</dbReference>
<name>A0ABD0L422_9CAEN</name>
<dbReference type="Proteomes" id="UP001519460">
    <property type="component" value="Unassembled WGS sequence"/>
</dbReference>
<gene>
    <name evidence="1" type="ORF">BaRGS_00014492</name>
</gene>